<accession>A0ABW2X6X8</accession>
<comment type="caution">
    <text evidence="3">The sequence shown here is derived from an EMBL/GenBank/DDBJ whole genome shotgun (WGS) entry which is preliminary data.</text>
</comment>
<evidence type="ECO:0000313" key="3">
    <source>
        <dbReference type="EMBL" id="MFD0628321.1"/>
    </source>
</evidence>
<organism evidence="3 4">
    <name type="scientific">Streptomyces sanglieri</name>
    <dbReference type="NCBI Taxonomy" id="193460"/>
    <lineage>
        <taxon>Bacteria</taxon>
        <taxon>Bacillati</taxon>
        <taxon>Actinomycetota</taxon>
        <taxon>Actinomycetes</taxon>
        <taxon>Kitasatosporales</taxon>
        <taxon>Streptomycetaceae</taxon>
        <taxon>Streptomyces</taxon>
    </lineage>
</organism>
<protein>
    <recommendedName>
        <fullName evidence="5">Integral membrane protein</fullName>
    </recommendedName>
</protein>
<keyword evidence="2" id="KW-1133">Transmembrane helix</keyword>
<keyword evidence="2" id="KW-0472">Membrane</keyword>
<name>A0ABW2X6X8_9ACTN</name>
<feature type="transmembrane region" description="Helical" evidence="2">
    <location>
        <begin position="36"/>
        <end position="53"/>
    </location>
</feature>
<keyword evidence="4" id="KW-1185">Reference proteome</keyword>
<evidence type="ECO:0008006" key="5">
    <source>
        <dbReference type="Google" id="ProtNLM"/>
    </source>
</evidence>
<sequence length="95" mass="10322">MWRPLRYLVLAAGIGLSALAVTAVHGAALPLAVTVYADAVIGLCWLIVVGLLLSNRRSPDAPGDNAPGPRRHRAVRYSTDGEPVARSHWNTRHRY</sequence>
<proteinExistence type="predicted"/>
<reference evidence="4" key="1">
    <citation type="journal article" date="2019" name="Int. J. Syst. Evol. Microbiol.">
        <title>The Global Catalogue of Microorganisms (GCM) 10K type strain sequencing project: providing services to taxonomists for standard genome sequencing and annotation.</title>
        <authorList>
            <consortium name="The Broad Institute Genomics Platform"/>
            <consortium name="The Broad Institute Genome Sequencing Center for Infectious Disease"/>
            <person name="Wu L."/>
            <person name="Ma J."/>
        </authorList>
    </citation>
    <scope>NUCLEOTIDE SEQUENCE [LARGE SCALE GENOMIC DNA]</scope>
    <source>
        <strain evidence="4">JCM 12607</strain>
    </source>
</reference>
<keyword evidence="2" id="KW-0812">Transmembrane</keyword>
<evidence type="ECO:0000256" key="1">
    <source>
        <dbReference type="SAM" id="MobiDB-lite"/>
    </source>
</evidence>
<gene>
    <name evidence="3" type="ORF">ACFQ2K_42580</name>
</gene>
<evidence type="ECO:0000256" key="2">
    <source>
        <dbReference type="SAM" id="Phobius"/>
    </source>
</evidence>
<dbReference type="Proteomes" id="UP001596915">
    <property type="component" value="Unassembled WGS sequence"/>
</dbReference>
<evidence type="ECO:0000313" key="4">
    <source>
        <dbReference type="Proteomes" id="UP001596915"/>
    </source>
</evidence>
<dbReference type="EMBL" id="JBHTGL010000008">
    <property type="protein sequence ID" value="MFD0628321.1"/>
    <property type="molecule type" value="Genomic_DNA"/>
</dbReference>
<feature type="region of interest" description="Disordered" evidence="1">
    <location>
        <begin position="59"/>
        <end position="95"/>
    </location>
</feature>